<dbReference type="Pfam" id="PF11638">
    <property type="entry name" value="DnaA_N"/>
    <property type="match status" value="1"/>
</dbReference>
<evidence type="ECO:0000256" key="5">
    <source>
        <dbReference type="ARBA" id="ARBA00022840"/>
    </source>
</evidence>
<evidence type="ECO:0000256" key="11">
    <source>
        <dbReference type="RuleBase" id="RU004227"/>
    </source>
</evidence>
<dbReference type="GO" id="GO:0006275">
    <property type="term" value="P:regulation of DNA replication"/>
    <property type="evidence" value="ECO:0007669"/>
    <property type="project" value="UniProtKB-UniRule"/>
</dbReference>
<evidence type="ECO:0000256" key="7">
    <source>
        <dbReference type="ARBA" id="ARBA00023125"/>
    </source>
</evidence>
<keyword evidence="5 8" id="KW-0067">ATP-binding</keyword>
<keyword evidence="4 8" id="KW-0547">Nucleotide-binding</keyword>
<dbReference type="Pfam" id="PF00308">
    <property type="entry name" value="Bac_DnaA"/>
    <property type="match status" value="1"/>
</dbReference>
<evidence type="ECO:0000313" key="15">
    <source>
        <dbReference type="Proteomes" id="UP000034954"/>
    </source>
</evidence>
<dbReference type="InterPro" id="IPR003593">
    <property type="entry name" value="AAA+_ATPase"/>
</dbReference>
<dbReference type="InterPro" id="IPR038454">
    <property type="entry name" value="DnaA_N_sf"/>
</dbReference>
<keyword evidence="2 8" id="KW-0963">Cytoplasm</keyword>
<dbReference type="InterPro" id="IPR013159">
    <property type="entry name" value="DnaA_C"/>
</dbReference>
<keyword evidence="7 8" id="KW-0238">DNA-binding</keyword>
<proteinExistence type="inferred from homology"/>
<dbReference type="GO" id="GO:0006270">
    <property type="term" value="P:DNA replication initiation"/>
    <property type="evidence" value="ECO:0007669"/>
    <property type="project" value="UniProtKB-UniRule"/>
</dbReference>
<evidence type="ECO:0000256" key="6">
    <source>
        <dbReference type="ARBA" id="ARBA00023121"/>
    </source>
</evidence>
<evidence type="ECO:0000256" key="10">
    <source>
        <dbReference type="RuleBase" id="RU000577"/>
    </source>
</evidence>
<dbReference type="Gene3D" id="3.40.50.300">
    <property type="entry name" value="P-loop containing nucleotide triphosphate hydrolases"/>
    <property type="match status" value="1"/>
</dbReference>
<dbReference type="GO" id="GO:0005524">
    <property type="term" value="F:ATP binding"/>
    <property type="evidence" value="ECO:0007669"/>
    <property type="project" value="UniProtKB-UniRule"/>
</dbReference>
<dbReference type="CDD" id="cd00009">
    <property type="entry name" value="AAA"/>
    <property type="match status" value="1"/>
</dbReference>
<dbReference type="InterPro" id="IPR018312">
    <property type="entry name" value="Chromosome_initiator_DnaA_CS"/>
</dbReference>
<comment type="caution">
    <text evidence="14">The sequence shown here is derived from an EMBL/GenBank/DDBJ whole genome shotgun (WGS) entry which is preliminary data.</text>
</comment>
<dbReference type="InterPro" id="IPR024633">
    <property type="entry name" value="DnaA_N_dom"/>
</dbReference>
<dbReference type="EMBL" id="LAQJ01000299">
    <property type="protein sequence ID" value="KKO18045.1"/>
    <property type="molecule type" value="Genomic_DNA"/>
</dbReference>
<feature type="region of interest" description="Domain I, interacts with DnaA modulators" evidence="8">
    <location>
        <begin position="1"/>
        <end position="96"/>
    </location>
</feature>
<dbReference type="PRINTS" id="PR00051">
    <property type="entry name" value="DNAA"/>
</dbReference>
<dbReference type="PANTHER" id="PTHR30050:SF2">
    <property type="entry name" value="CHROMOSOMAL REPLICATION INITIATOR PROTEIN DNAA"/>
    <property type="match status" value="1"/>
</dbReference>
<dbReference type="GO" id="GO:0005737">
    <property type="term" value="C:cytoplasm"/>
    <property type="evidence" value="ECO:0007669"/>
    <property type="project" value="UniProtKB-SubCell"/>
</dbReference>
<comment type="subunit">
    <text evidence="8">Oligomerizes as a right-handed, spiral filament on DNA at oriC.</text>
</comment>
<evidence type="ECO:0000313" key="14">
    <source>
        <dbReference type="EMBL" id="KKO18045.1"/>
    </source>
</evidence>
<evidence type="ECO:0000259" key="13">
    <source>
        <dbReference type="SMART" id="SM00760"/>
    </source>
</evidence>
<dbReference type="PANTHER" id="PTHR30050">
    <property type="entry name" value="CHROMOSOMAL REPLICATION INITIATOR PROTEIN DNAA"/>
    <property type="match status" value="1"/>
</dbReference>
<feature type="binding site" evidence="8">
    <location>
        <position position="154"/>
    </location>
    <ligand>
        <name>ATP</name>
        <dbReference type="ChEBI" id="CHEBI:30616"/>
    </ligand>
</feature>
<feature type="domain" description="AAA+ ATPase" evidence="12">
    <location>
        <begin position="143"/>
        <end position="276"/>
    </location>
</feature>
<dbReference type="AlphaFoldDB" id="A0A0M2UQX0"/>
<dbReference type="HAMAP" id="MF_00377">
    <property type="entry name" value="DnaA_bact"/>
    <property type="match status" value="1"/>
</dbReference>
<accession>A0A0M2UQX0</accession>
<feature type="binding site" evidence="8">
    <location>
        <position position="157"/>
    </location>
    <ligand>
        <name>ATP</name>
        <dbReference type="ChEBI" id="CHEBI:30616"/>
    </ligand>
</feature>
<dbReference type="Gene3D" id="1.10.8.60">
    <property type="match status" value="1"/>
</dbReference>
<evidence type="ECO:0000259" key="12">
    <source>
        <dbReference type="SMART" id="SM00382"/>
    </source>
</evidence>
<dbReference type="InterPro" id="IPR013317">
    <property type="entry name" value="DnaA_dom"/>
</dbReference>
<dbReference type="InterPro" id="IPR027417">
    <property type="entry name" value="P-loop_NTPase"/>
</dbReference>
<dbReference type="Gene3D" id="1.10.1750.10">
    <property type="match status" value="1"/>
</dbReference>
<evidence type="ECO:0000256" key="4">
    <source>
        <dbReference type="ARBA" id="ARBA00022741"/>
    </source>
</evidence>
<dbReference type="SUPFAM" id="SSF52540">
    <property type="entry name" value="P-loop containing nucleoside triphosphate hydrolases"/>
    <property type="match status" value="1"/>
</dbReference>
<dbReference type="Pfam" id="PF08299">
    <property type="entry name" value="Bac_DnaA_C"/>
    <property type="match status" value="1"/>
</dbReference>
<dbReference type="SMART" id="SM00382">
    <property type="entry name" value="AAA"/>
    <property type="match status" value="1"/>
</dbReference>
<dbReference type="SMART" id="SM00760">
    <property type="entry name" value="Bac_DnaA_C"/>
    <property type="match status" value="1"/>
</dbReference>
<dbReference type="PROSITE" id="PS01008">
    <property type="entry name" value="DNAA"/>
    <property type="match status" value="1"/>
</dbReference>
<comment type="similarity">
    <text evidence="1 8 11">Belongs to the DnaA family.</text>
</comment>
<keyword evidence="15" id="KW-1185">Reference proteome</keyword>
<dbReference type="InterPro" id="IPR001957">
    <property type="entry name" value="Chromosome_initiator_DnaA"/>
</dbReference>
<evidence type="ECO:0000256" key="3">
    <source>
        <dbReference type="ARBA" id="ARBA00022705"/>
    </source>
</evidence>
<comment type="function">
    <text evidence="8 10">Plays an essential role in the initiation and regulation of chromosomal replication. ATP-DnaA binds to the origin of replication (oriC) to initiate formation of the DNA replication initiation complex once per cell cycle. Binds the DnaA box (a 9 base pair repeat at the origin) and separates the double-stranded (ds)DNA. Forms a right-handed helical filament on oriC DNA; dsDNA binds to the exterior of the filament while single-stranded (ss)DNA is stabiized in the filament's interior. The ATP-DnaA-oriC complex binds and stabilizes one strand of the AT-rich DNA unwinding element (DUE), permitting loading of DNA polymerase. After initiation quickly degrades to an ADP-DnaA complex that is not apt for DNA replication. Binds acidic phospholipids.</text>
</comment>
<evidence type="ECO:0000256" key="8">
    <source>
        <dbReference type="HAMAP-Rule" id="MF_00377"/>
    </source>
</evidence>
<reference evidence="14 15" key="1">
    <citation type="journal article" date="2013" name="BMC Microbiol.">
        <title>Identification of the type II cytochrome c maturation pathway in anammox bacteria by comparative genomics.</title>
        <authorList>
            <person name="Ferousi C."/>
            <person name="Speth D.R."/>
            <person name="Reimann J."/>
            <person name="Op den Camp H.J."/>
            <person name="Allen J.W."/>
            <person name="Keltjens J.T."/>
            <person name="Jetten M.S."/>
        </authorList>
    </citation>
    <scope>NUCLEOTIDE SEQUENCE [LARGE SCALE GENOMIC DNA]</scope>
    <source>
        <strain evidence="14">RU1</strain>
    </source>
</reference>
<dbReference type="GO" id="GO:0003688">
    <property type="term" value="F:DNA replication origin binding"/>
    <property type="evidence" value="ECO:0007669"/>
    <property type="project" value="UniProtKB-UniRule"/>
</dbReference>
<sequence length="448" mass="52004">MEFYTKVWDDVLQDIRERVGPLRFNLWFKNTRLESFNDNCVNIAVPNVFTQVWLQENFSNILRDGIGKLVNSKDLNIRFSIAQNGKGDQILPVDNSPVERKSEGNKAVSSLNRYLKLEDFVVGPNNRMAYTASLEIMKDKYPAFNPLFIHGPVGVGKTHILQGVWNRIREEQNVNSIYMPAEKWTNEFIYSLQKGKMEAFRQKFRNVDLFLIDDVHFLSNKQGVQEEFLHTFNALYELSKRIIFASDAHPKMIGQLKETLASRFMSGMIVKIDKPDYATRLLILRSKAASFDVHFPEEVLEFIAERFEDNVREVESALTTLSAHAKFNEKNIDIHLASDVLGEFFLAEGKIVKINEIEAAILSYFNISRNELHSSKKIKSISFPRQICMYLIKTLLNWSYQQIGNYFASKKHSTVMFAIKKVKEQIDTDKQFKVFIDTLIEKIRKEKK</sequence>
<organism evidence="14 15">
    <name type="scientific">Candidatus Brocadia fulgida</name>
    <dbReference type="NCBI Taxonomy" id="380242"/>
    <lineage>
        <taxon>Bacteria</taxon>
        <taxon>Pseudomonadati</taxon>
        <taxon>Planctomycetota</taxon>
        <taxon>Candidatus Brocadiia</taxon>
        <taxon>Candidatus Brocadiales</taxon>
        <taxon>Candidatus Brocadiaceae</taxon>
        <taxon>Candidatus Brocadia</taxon>
    </lineage>
</organism>
<feature type="binding site" evidence="8">
    <location>
        <position position="156"/>
    </location>
    <ligand>
        <name>ATP</name>
        <dbReference type="ChEBI" id="CHEBI:30616"/>
    </ligand>
</feature>
<evidence type="ECO:0000256" key="9">
    <source>
        <dbReference type="NCBIfam" id="TIGR00362"/>
    </source>
</evidence>
<comment type="subcellular location">
    <subcellularLocation>
        <location evidence="8">Cytoplasm</location>
    </subcellularLocation>
</comment>
<dbReference type="GO" id="GO:0005886">
    <property type="term" value="C:plasma membrane"/>
    <property type="evidence" value="ECO:0007669"/>
    <property type="project" value="TreeGrafter"/>
</dbReference>
<dbReference type="InterPro" id="IPR020591">
    <property type="entry name" value="Chromosome_initiator_DnaA-like"/>
</dbReference>
<dbReference type="Gene3D" id="3.30.300.180">
    <property type="match status" value="1"/>
</dbReference>
<feature type="domain" description="Chromosomal replication initiator DnaA C-terminal" evidence="13">
    <location>
        <begin position="353"/>
        <end position="422"/>
    </location>
</feature>
<dbReference type="SUPFAM" id="SSF48295">
    <property type="entry name" value="TrpR-like"/>
    <property type="match status" value="1"/>
</dbReference>
<feature type="binding site" evidence="8">
    <location>
        <position position="158"/>
    </location>
    <ligand>
        <name>ATP</name>
        <dbReference type="ChEBI" id="CHEBI:30616"/>
    </ligand>
</feature>
<dbReference type="InterPro" id="IPR010921">
    <property type="entry name" value="Trp_repressor/repl_initiator"/>
</dbReference>
<comment type="caution">
    <text evidence="8">Lacks conserved residue(s) required for the propagation of feature annotation.</text>
</comment>
<evidence type="ECO:0000256" key="1">
    <source>
        <dbReference type="ARBA" id="ARBA00006583"/>
    </source>
</evidence>
<keyword evidence="6 8" id="KW-0446">Lipid-binding</keyword>
<protein>
    <recommendedName>
        <fullName evidence="8 9">Chromosomal replication initiator protein DnaA</fullName>
    </recommendedName>
</protein>
<comment type="domain">
    <text evidence="8">Domain I is involved in oligomerization and binding regulators, domain II is flexibile and of varying length in different bacteria, domain III forms the AAA+ region, while domain IV binds dsDNA.</text>
</comment>
<dbReference type="GO" id="GO:0008289">
    <property type="term" value="F:lipid binding"/>
    <property type="evidence" value="ECO:0007669"/>
    <property type="project" value="UniProtKB-KW"/>
</dbReference>
<gene>
    <name evidence="8" type="primary">dnaA</name>
    <name evidence="14" type="ORF">BROFUL_03268</name>
</gene>
<evidence type="ECO:0000256" key="2">
    <source>
        <dbReference type="ARBA" id="ARBA00022490"/>
    </source>
</evidence>
<keyword evidence="3 8" id="KW-0235">DNA replication</keyword>
<dbReference type="CDD" id="cd06571">
    <property type="entry name" value="Bac_DnaA_C"/>
    <property type="match status" value="1"/>
</dbReference>
<name>A0A0M2UQX0_9BACT</name>
<dbReference type="Proteomes" id="UP000034954">
    <property type="component" value="Unassembled WGS sequence"/>
</dbReference>
<feature type="region of interest" description="Domain IV, binds dsDNA" evidence="8">
    <location>
        <begin position="326"/>
        <end position="448"/>
    </location>
</feature>
<dbReference type="NCBIfam" id="TIGR00362">
    <property type="entry name" value="DnaA"/>
    <property type="match status" value="1"/>
</dbReference>